<dbReference type="InterPro" id="IPR002048">
    <property type="entry name" value="EF_hand_dom"/>
</dbReference>
<dbReference type="CDD" id="cd00051">
    <property type="entry name" value="EFh"/>
    <property type="match status" value="1"/>
</dbReference>
<evidence type="ECO:0000313" key="6">
    <source>
        <dbReference type="EMBL" id="CDW77960.1"/>
    </source>
</evidence>
<dbReference type="OrthoDB" id="311026at2759"/>
<evidence type="ECO:0000259" key="5">
    <source>
        <dbReference type="PROSITE" id="PS50222"/>
    </source>
</evidence>
<dbReference type="Pfam" id="PF13499">
    <property type="entry name" value="EF-hand_7"/>
    <property type="match status" value="1"/>
</dbReference>
<dbReference type="InterPro" id="IPR011992">
    <property type="entry name" value="EF-hand-dom_pair"/>
</dbReference>
<dbReference type="PANTHER" id="PTHR34524">
    <property type="entry name" value="CALCYPHOSIN"/>
    <property type="match status" value="1"/>
</dbReference>
<dbReference type="Gene3D" id="1.10.238.10">
    <property type="entry name" value="EF-hand"/>
    <property type="match status" value="4"/>
</dbReference>
<evidence type="ECO:0000256" key="1">
    <source>
        <dbReference type="ARBA" id="ARBA00022723"/>
    </source>
</evidence>
<dbReference type="InterPro" id="IPR018247">
    <property type="entry name" value="EF_Hand_1_Ca_BS"/>
</dbReference>
<feature type="domain" description="EF-hand" evidence="5">
    <location>
        <begin position="512"/>
        <end position="547"/>
    </location>
</feature>
<dbReference type="PROSITE" id="PS50222">
    <property type="entry name" value="EF_HAND_2"/>
    <property type="match status" value="5"/>
</dbReference>
<dbReference type="SMART" id="SM00054">
    <property type="entry name" value="EFh"/>
    <property type="match status" value="4"/>
</dbReference>
<evidence type="ECO:0000313" key="7">
    <source>
        <dbReference type="Proteomes" id="UP000039865"/>
    </source>
</evidence>
<dbReference type="InterPro" id="IPR051581">
    <property type="entry name" value="Ca-bind"/>
</dbReference>
<dbReference type="EMBL" id="CCKQ01006637">
    <property type="protein sequence ID" value="CDW77960.1"/>
    <property type="molecule type" value="Genomic_DNA"/>
</dbReference>
<proteinExistence type="predicted"/>
<keyword evidence="1" id="KW-0479">Metal-binding</keyword>
<evidence type="ECO:0000256" key="3">
    <source>
        <dbReference type="ARBA" id="ARBA00022837"/>
    </source>
</evidence>
<gene>
    <name evidence="6" type="primary">Contig5208.g5585</name>
    <name evidence="6" type="ORF">STYLEM_6929</name>
</gene>
<feature type="domain" description="EF-hand" evidence="5">
    <location>
        <begin position="476"/>
        <end position="511"/>
    </location>
</feature>
<feature type="domain" description="EF-hand" evidence="5">
    <location>
        <begin position="212"/>
        <end position="247"/>
    </location>
</feature>
<dbReference type="GO" id="GO:0005509">
    <property type="term" value="F:calcium ion binding"/>
    <property type="evidence" value="ECO:0007669"/>
    <property type="project" value="InterPro"/>
</dbReference>
<protein>
    <submittedName>
        <fullName evidence="6">Ef hand family protein</fullName>
    </submittedName>
</protein>
<organism evidence="6 7">
    <name type="scientific">Stylonychia lemnae</name>
    <name type="common">Ciliate</name>
    <dbReference type="NCBI Taxonomy" id="5949"/>
    <lineage>
        <taxon>Eukaryota</taxon>
        <taxon>Sar</taxon>
        <taxon>Alveolata</taxon>
        <taxon>Ciliophora</taxon>
        <taxon>Intramacronucleata</taxon>
        <taxon>Spirotrichea</taxon>
        <taxon>Stichotrichia</taxon>
        <taxon>Sporadotrichida</taxon>
        <taxon>Oxytrichidae</taxon>
        <taxon>Stylonychinae</taxon>
        <taxon>Stylonychia</taxon>
    </lineage>
</organism>
<dbReference type="SUPFAM" id="SSF47473">
    <property type="entry name" value="EF-hand"/>
    <property type="match status" value="2"/>
</dbReference>
<accession>A0A078A6T1</accession>
<dbReference type="Proteomes" id="UP000039865">
    <property type="component" value="Unassembled WGS sequence"/>
</dbReference>
<keyword evidence="3" id="KW-0106">Calcium</keyword>
<dbReference type="PROSITE" id="PS00018">
    <property type="entry name" value="EF_HAND_1"/>
    <property type="match status" value="1"/>
</dbReference>
<feature type="region of interest" description="Disordered" evidence="4">
    <location>
        <begin position="327"/>
        <end position="354"/>
    </location>
</feature>
<reference evidence="6 7" key="1">
    <citation type="submission" date="2014-06" db="EMBL/GenBank/DDBJ databases">
        <authorList>
            <person name="Swart Estienne"/>
        </authorList>
    </citation>
    <scope>NUCLEOTIDE SEQUENCE [LARGE SCALE GENOMIC DNA]</scope>
    <source>
        <strain evidence="6 7">130c</strain>
    </source>
</reference>
<evidence type="ECO:0000256" key="4">
    <source>
        <dbReference type="SAM" id="MobiDB-lite"/>
    </source>
</evidence>
<keyword evidence="2" id="KW-0677">Repeat</keyword>
<feature type="domain" description="EF-hand" evidence="5">
    <location>
        <begin position="89"/>
        <end position="124"/>
    </location>
</feature>
<dbReference type="OMA" id="CWNTHIQ"/>
<dbReference type="Pfam" id="PF13833">
    <property type="entry name" value="EF-hand_8"/>
    <property type="match status" value="1"/>
</dbReference>
<keyword evidence="7" id="KW-1185">Reference proteome</keyword>
<feature type="domain" description="EF-hand" evidence="5">
    <location>
        <begin position="651"/>
        <end position="686"/>
    </location>
</feature>
<evidence type="ECO:0000256" key="2">
    <source>
        <dbReference type="ARBA" id="ARBA00022737"/>
    </source>
</evidence>
<dbReference type="InParanoid" id="A0A078A6T1"/>
<sequence>MTSKVRGGATQNRKTQKTTLSLASQAKLKKLLITIAKSEQQLEIQRQLLASNENVEPYSLFQRIDRGEDSFINSIEILNFLRDNGIHSVTEADCYYVVKFFDSDEDGRLNYPDFMQMILPCDNPPLRAQATQRPNMYIAKSDYLTLDVERDLTKLIMSEIELHRETEKIKQQLESALEYTEEGVYNSVDDWGYGFVDATNIKSFFRNNQLKATDEDCIAIIRRLDLDADSKLTKEEFITGLKAQEPYSKMIIREQMAKIEDLQRIKKQNQVDQSKGKKVNKKAEEGGVESAVQIQALDRSYRDVLSTSPLKKRVQLDLYGDIQYQQNQSPNAQATQSKAKNENMQTPNKNTTKSAAKLSPMSQQMSVHLQNTKSKSILKSSNGFDMTATGSPNRMMKSSNFKTPTRGGATSNVKFGMLDSNADFGSLNKEESILKSGAMFDSYNPQVAEQMMVNLFRDQLDLEKRLERVKIDLSLRTDFNLIDAFRVFDSEGKGWINPQEVKDGLAQLNVFTNLEDLKLYFSRYDKDEDGRLKYSEFCDSFLPIDAFHASLLAKKAPLHMYHGQVPKEKVFYQETRELFIQCWNTHIQNENEAEKIRLQLAGKQGFNPYLCFQVIDNKTDGYLDKEEVNLKLLYNHLIQIKELLIKYNLYVSEKEICALIDRYDRVRDGRITYSEFNQEISPKTQFGMAR</sequence>
<name>A0A078A6T1_STYLE</name>
<dbReference type="AlphaFoldDB" id="A0A078A6T1"/>
<feature type="region of interest" description="Disordered" evidence="4">
    <location>
        <begin position="380"/>
        <end position="408"/>
    </location>
</feature>
<dbReference type="PANTHER" id="PTHR34524:SF6">
    <property type="entry name" value="CALCYPHOSINE LIKE"/>
    <property type="match status" value="1"/>
</dbReference>